<dbReference type="EMBL" id="PUHP01002857">
    <property type="protein sequence ID" value="TQN64103.1"/>
    <property type="molecule type" value="Genomic_DNA"/>
</dbReference>
<name>A0A5Q4BB06_9PEZI</name>
<organism evidence="1 2">
    <name type="scientific">Colletotrichum shisoi</name>
    <dbReference type="NCBI Taxonomy" id="2078593"/>
    <lineage>
        <taxon>Eukaryota</taxon>
        <taxon>Fungi</taxon>
        <taxon>Dikarya</taxon>
        <taxon>Ascomycota</taxon>
        <taxon>Pezizomycotina</taxon>
        <taxon>Sordariomycetes</taxon>
        <taxon>Hypocreomycetidae</taxon>
        <taxon>Glomerellales</taxon>
        <taxon>Glomerellaceae</taxon>
        <taxon>Colletotrichum</taxon>
        <taxon>Colletotrichum destructivum species complex</taxon>
    </lineage>
</organism>
<gene>
    <name evidence="1" type="ORF">CSHISOI_11351</name>
</gene>
<dbReference type="AlphaFoldDB" id="A0A5Q4BB06"/>
<reference evidence="1 2" key="1">
    <citation type="journal article" date="2019" name="Sci. Rep.">
        <title>Colletotrichum shisoi sp. nov., an anthracnose pathogen of Perilla frutescens in Japan: molecular phylogenetic, morphological and genomic evidence.</title>
        <authorList>
            <person name="Gan P."/>
            <person name="Tsushima A."/>
            <person name="Hiroyama R."/>
            <person name="Narusaka M."/>
            <person name="Takano Y."/>
            <person name="Narusaka Y."/>
            <person name="Kawaradani M."/>
            <person name="Damm U."/>
            <person name="Shirasu K."/>
        </authorList>
    </citation>
    <scope>NUCLEOTIDE SEQUENCE [LARGE SCALE GENOMIC DNA]</scope>
    <source>
        <strain evidence="1 2">PG-2018a</strain>
    </source>
</reference>
<dbReference type="Proteomes" id="UP000326340">
    <property type="component" value="Unassembled WGS sequence"/>
</dbReference>
<proteinExistence type="predicted"/>
<keyword evidence="2" id="KW-1185">Reference proteome</keyword>
<accession>A0A5Q4BB06</accession>
<comment type="caution">
    <text evidence="1">The sequence shown here is derived from an EMBL/GenBank/DDBJ whole genome shotgun (WGS) entry which is preliminary data.</text>
</comment>
<evidence type="ECO:0000313" key="2">
    <source>
        <dbReference type="Proteomes" id="UP000326340"/>
    </source>
</evidence>
<evidence type="ECO:0000313" key="1">
    <source>
        <dbReference type="EMBL" id="TQN64103.1"/>
    </source>
</evidence>
<sequence>MHNTTFVNVSKKHPNKNKLEILKTLIERLKVI</sequence>
<protein>
    <submittedName>
        <fullName evidence="1">Uncharacterized protein</fullName>
    </submittedName>
</protein>